<name>A0A7X6DAM9_9ENTE</name>
<organism evidence="3 4">
    <name type="scientific">Vagococcus fluvialis</name>
    <dbReference type="NCBI Taxonomy" id="2738"/>
    <lineage>
        <taxon>Bacteria</taxon>
        <taxon>Bacillati</taxon>
        <taxon>Bacillota</taxon>
        <taxon>Bacilli</taxon>
        <taxon>Lactobacillales</taxon>
        <taxon>Enterococcaceae</taxon>
        <taxon>Vagococcus</taxon>
    </lineage>
</organism>
<reference evidence="3 4" key="1">
    <citation type="submission" date="2020-03" db="EMBL/GenBank/DDBJ databases">
        <title>Bacterial samples isolated from urine from healthy bovine heifers (Gyr breed).</title>
        <authorList>
            <person name="Giannattasio-Ferraz S."/>
            <person name="Maskeri L."/>
            <person name="Penido A."/>
            <person name="Barbosa-Stancioli E.F."/>
            <person name="Putonti C."/>
        </authorList>
    </citation>
    <scope>NUCLEOTIDE SEQUENCE [LARGE SCALE GENOMIC DNA]</scope>
    <source>
        <strain evidence="3 4">UFMG-H7</strain>
    </source>
</reference>
<dbReference type="Pfam" id="PF01381">
    <property type="entry name" value="HTH_3"/>
    <property type="match status" value="1"/>
</dbReference>
<feature type="domain" description="HTH cro/C1-type" evidence="2">
    <location>
        <begin position="14"/>
        <end position="68"/>
    </location>
</feature>
<accession>A0A7X6DAM9</accession>
<dbReference type="Proteomes" id="UP000521358">
    <property type="component" value="Unassembled WGS sequence"/>
</dbReference>
<evidence type="ECO:0000313" key="3">
    <source>
        <dbReference type="EMBL" id="NKC68864.1"/>
    </source>
</evidence>
<protein>
    <submittedName>
        <fullName evidence="3">Helix-turn-helix transcriptional regulator</fullName>
    </submittedName>
</protein>
<dbReference type="SMART" id="SM00530">
    <property type="entry name" value="HTH_XRE"/>
    <property type="match status" value="1"/>
</dbReference>
<gene>
    <name evidence="3" type="ORF">HED35_12270</name>
</gene>
<dbReference type="PANTHER" id="PTHR46558:SF4">
    <property type="entry name" value="DNA-BIDING PHAGE PROTEIN"/>
    <property type="match status" value="1"/>
</dbReference>
<dbReference type="PROSITE" id="PS50943">
    <property type="entry name" value="HTH_CROC1"/>
    <property type="match status" value="1"/>
</dbReference>
<dbReference type="InterPro" id="IPR001387">
    <property type="entry name" value="Cro/C1-type_HTH"/>
</dbReference>
<dbReference type="RefSeq" id="WP_167807953.1">
    <property type="nucleotide sequence ID" value="NZ_JAAVMB010000016.1"/>
</dbReference>
<dbReference type="PANTHER" id="PTHR46558">
    <property type="entry name" value="TRACRIPTIONAL REGULATORY PROTEIN-RELATED-RELATED"/>
    <property type="match status" value="1"/>
</dbReference>
<dbReference type="GO" id="GO:0003677">
    <property type="term" value="F:DNA binding"/>
    <property type="evidence" value="ECO:0007669"/>
    <property type="project" value="UniProtKB-KW"/>
</dbReference>
<dbReference type="InterPro" id="IPR010982">
    <property type="entry name" value="Lambda_DNA-bd_dom_sf"/>
</dbReference>
<dbReference type="CDD" id="cd00093">
    <property type="entry name" value="HTH_XRE"/>
    <property type="match status" value="1"/>
</dbReference>
<comment type="caution">
    <text evidence="3">The sequence shown here is derived from an EMBL/GenBank/DDBJ whole genome shotgun (WGS) entry which is preliminary data.</text>
</comment>
<evidence type="ECO:0000259" key="2">
    <source>
        <dbReference type="PROSITE" id="PS50943"/>
    </source>
</evidence>
<proteinExistence type="predicted"/>
<sequence length="113" mass="13406">MKQEKTTRQYARAIRENRKKLGWTQKQLADKIHTSQQAIARWENEVTEPRTDNLQALSEALGVPLSHFIDRHTTEIDNDFNALYSSLTAEDKEKTLDYMRLLKRQEIERDEFI</sequence>
<dbReference type="SUPFAM" id="SSF47413">
    <property type="entry name" value="lambda repressor-like DNA-binding domains"/>
    <property type="match status" value="1"/>
</dbReference>
<evidence type="ECO:0000313" key="4">
    <source>
        <dbReference type="Proteomes" id="UP000521358"/>
    </source>
</evidence>
<dbReference type="Gene3D" id="1.10.260.40">
    <property type="entry name" value="lambda repressor-like DNA-binding domains"/>
    <property type="match status" value="1"/>
</dbReference>
<dbReference type="EMBL" id="JAAVMB010000016">
    <property type="protein sequence ID" value="NKC68864.1"/>
    <property type="molecule type" value="Genomic_DNA"/>
</dbReference>
<evidence type="ECO:0000256" key="1">
    <source>
        <dbReference type="ARBA" id="ARBA00023125"/>
    </source>
</evidence>
<dbReference type="AlphaFoldDB" id="A0A7X6DAM9"/>
<keyword evidence="1" id="KW-0238">DNA-binding</keyword>